<sequence length="59" mass="6894">MGHLAWCLHEPPVDLDQGSLLKLDRSLTTSTQWTYISDMRYYLGRRMTFECVTPNSKET</sequence>
<dbReference type="VEuPathDB" id="FungiDB:JI435_403410"/>
<gene>
    <name evidence="1" type="ORF">JI435_403410</name>
</gene>
<proteinExistence type="predicted"/>
<keyword evidence="2" id="KW-1185">Reference proteome</keyword>
<accession>A0A7U2HWN8</accession>
<dbReference type="EMBL" id="CP069025">
    <property type="protein sequence ID" value="QRC93149.1"/>
    <property type="molecule type" value="Genomic_DNA"/>
</dbReference>
<evidence type="ECO:0000313" key="1">
    <source>
        <dbReference type="EMBL" id="QRC93149.1"/>
    </source>
</evidence>
<reference evidence="2" key="1">
    <citation type="journal article" date="2021" name="BMC Genomics">
        <title>Chromosome-level genome assembly and manually-curated proteome of model necrotroph Parastagonospora nodorum Sn15 reveals a genome-wide trove of candidate effector homologs, and redundancy of virulence-related functions within an accessory chromosome.</title>
        <authorList>
            <person name="Bertazzoni S."/>
            <person name="Jones D.A.B."/>
            <person name="Phan H.T."/>
            <person name="Tan K.-C."/>
            <person name="Hane J.K."/>
        </authorList>
    </citation>
    <scope>NUCLEOTIDE SEQUENCE [LARGE SCALE GENOMIC DNA]</scope>
    <source>
        <strain evidence="2">SN15 / ATCC MYA-4574 / FGSC 10173)</strain>
    </source>
</reference>
<name>A0A7U2HWN8_PHANO</name>
<organism evidence="1 2">
    <name type="scientific">Phaeosphaeria nodorum (strain SN15 / ATCC MYA-4574 / FGSC 10173)</name>
    <name type="common">Glume blotch fungus</name>
    <name type="synonym">Parastagonospora nodorum</name>
    <dbReference type="NCBI Taxonomy" id="321614"/>
    <lineage>
        <taxon>Eukaryota</taxon>
        <taxon>Fungi</taxon>
        <taxon>Dikarya</taxon>
        <taxon>Ascomycota</taxon>
        <taxon>Pezizomycotina</taxon>
        <taxon>Dothideomycetes</taxon>
        <taxon>Pleosporomycetidae</taxon>
        <taxon>Pleosporales</taxon>
        <taxon>Pleosporineae</taxon>
        <taxon>Phaeosphaeriaceae</taxon>
        <taxon>Parastagonospora</taxon>
    </lineage>
</organism>
<dbReference type="Proteomes" id="UP000663193">
    <property type="component" value="Chromosome 3"/>
</dbReference>
<dbReference type="AlphaFoldDB" id="A0A7U2HWN8"/>
<protein>
    <submittedName>
        <fullName evidence="1">Uncharacterized protein</fullName>
    </submittedName>
</protein>
<evidence type="ECO:0000313" key="2">
    <source>
        <dbReference type="Proteomes" id="UP000663193"/>
    </source>
</evidence>